<dbReference type="HOGENOM" id="CLU_2198774_0_0_1"/>
<keyword evidence="3" id="KW-1185">Reference proteome</keyword>
<dbReference type="InParanoid" id="I2H0R7"/>
<evidence type="ECO:0000313" key="2">
    <source>
        <dbReference type="EMBL" id="CCH59969.1"/>
    </source>
</evidence>
<reference evidence="2 3" key="1">
    <citation type="journal article" date="2011" name="Proc. Natl. Acad. Sci. U.S.A.">
        <title>Evolutionary erosion of yeast sex chromosomes by mating-type switching accidents.</title>
        <authorList>
            <person name="Gordon J.L."/>
            <person name="Armisen D."/>
            <person name="Proux-Wera E."/>
            <person name="Oheigeartaigh S.S."/>
            <person name="Byrne K.P."/>
            <person name="Wolfe K.H."/>
        </authorList>
    </citation>
    <scope>NUCLEOTIDE SEQUENCE [LARGE SCALE GENOMIC DNA]</scope>
    <source>
        <strain evidence="3">ATCC 34711 / CBS 6284 / DSM 70876 / NBRC 10599 / NRRL Y-10934 / UCD 77-7</strain>
    </source>
</reference>
<feature type="compositionally biased region" description="Polar residues" evidence="1">
    <location>
        <begin position="65"/>
        <end position="79"/>
    </location>
</feature>
<dbReference type="RefSeq" id="XP_004179488.1">
    <property type="nucleotide sequence ID" value="XM_004179440.1"/>
</dbReference>
<gene>
    <name evidence="2" type="primary">TBLA0C01550</name>
    <name evidence="2" type="ORF">TBLA_0C01550</name>
</gene>
<name>I2H0R7_HENB6</name>
<evidence type="ECO:0000256" key="1">
    <source>
        <dbReference type="SAM" id="MobiDB-lite"/>
    </source>
</evidence>
<accession>I2H0R7</accession>
<evidence type="ECO:0000313" key="3">
    <source>
        <dbReference type="Proteomes" id="UP000002866"/>
    </source>
</evidence>
<proteinExistence type="predicted"/>
<protein>
    <submittedName>
        <fullName evidence="2">Uncharacterized protein</fullName>
    </submittedName>
</protein>
<feature type="compositionally biased region" description="Pro residues" evidence="1">
    <location>
        <begin position="54"/>
        <end position="63"/>
    </location>
</feature>
<dbReference type="Proteomes" id="UP000002866">
    <property type="component" value="Chromosome 3"/>
</dbReference>
<feature type="region of interest" description="Disordered" evidence="1">
    <location>
        <begin position="47"/>
        <end position="84"/>
    </location>
</feature>
<dbReference type="KEGG" id="tbl:TBLA_0C01550"/>
<sequence>MKTQAACNPLLKIKTLCQSTDFLNLQNPPVPNTHPFELEYHSKYYTYHKDKKSAPPPPPPPQPQKNAKSLNNPQQTQDMPTLASFRRHSFSYEDYKNNIYNKSKLFHT</sequence>
<organism evidence="2 3">
    <name type="scientific">Henningerozyma blattae (strain ATCC 34711 / CBS 6284 / DSM 70876 / NBRC 10599 / NRRL Y-10934 / UCD 77-7)</name>
    <name type="common">Yeast</name>
    <name type="synonym">Tetrapisispora blattae</name>
    <dbReference type="NCBI Taxonomy" id="1071380"/>
    <lineage>
        <taxon>Eukaryota</taxon>
        <taxon>Fungi</taxon>
        <taxon>Dikarya</taxon>
        <taxon>Ascomycota</taxon>
        <taxon>Saccharomycotina</taxon>
        <taxon>Saccharomycetes</taxon>
        <taxon>Saccharomycetales</taxon>
        <taxon>Saccharomycetaceae</taxon>
        <taxon>Henningerozyma</taxon>
    </lineage>
</organism>
<dbReference type="GeneID" id="14494949"/>
<dbReference type="AlphaFoldDB" id="I2H0R7"/>
<dbReference type="EMBL" id="HE806318">
    <property type="protein sequence ID" value="CCH59969.1"/>
    <property type="molecule type" value="Genomic_DNA"/>
</dbReference>